<sequence length="390" mass="44396">MYTTTSSGRAPKGSVGIESFRGRLRLRIPRHLFGGKQKYITTELADTPVNRRAAEAKAKLIESDIALERFDYTLAKYGRPQAPTLTVIEAIKDQSMPVLELWNRFAAHKAPGLKPKTLDKYHHLTRLYEKLGPLTINEPLIVKEALEKVTTIYRTKDGLMYLSAACNWGIKHKLISSNPFDGMAQELPKYRYQVDPKPNAFFEDERDQVIEAFKNDARKGMNYRRYAPFVEFLFCVGCRPSEAIGLRWKHVSEDFGAIHFEESLVQIGNRRVRSEGSKNNTTRTIAVSHRVQELLKSIAPEVLDPGALVFTGKDGDSISYRNFSRRAWTRITTPIKPDTTPYSCRDTFITTQLIKGVPSSVIAKWCDTSTQMIDKNYADKLKLSQLRPMD</sequence>
<dbReference type="Proteomes" id="UP000185557">
    <property type="component" value="Unassembled WGS sequence"/>
</dbReference>
<dbReference type="PANTHER" id="PTHR30349">
    <property type="entry name" value="PHAGE INTEGRASE-RELATED"/>
    <property type="match status" value="1"/>
</dbReference>
<keyword evidence="2" id="KW-0238">DNA-binding</keyword>
<dbReference type="STRING" id="549789.NIES30_08045"/>
<dbReference type="PANTHER" id="PTHR30349:SF41">
    <property type="entry name" value="INTEGRASE_RECOMBINASE PROTEIN MJ0367-RELATED"/>
    <property type="match status" value="1"/>
</dbReference>
<protein>
    <recommendedName>
        <fullName evidence="4">Tyr recombinase domain-containing protein</fullName>
    </recommendedName>
</protein>
<evidence type="ECO:0000256" key="3">
    <source>
        <dbReference type="ARBA" id="ARBA00023172"/>
    </source>
</evidence>
<evidence type="ECO:0000259" key="4">
    <source>
        <dbReference type="PROSITE" id="PS51898"/>
    </source>
</evidence>
<dbReference type="InterPro" id="IPR013762">
    <property type="entry name" value="Integrase-like_cat_sf"/>
</dbReference>
<dbReference type="InterPro" id="IPR022000">
    <property type="entry name" value="Min27-like_integrase_DNA_bind"/>
</dbReference>
<dbReference type="Pfam" id="PF12167">
    <property type="entry name" value="Arm-DNA-bind_2"/>
    <property type="match status" value="1"/>
</dbReference>
<feature type="domain" description="Tyr recombinase" evidence="4">
    <location>
        <begin position="196"/>
        <end position="390"/>
    </location>
</feature>
<evidence type="ECO:0000256" key="1">
    <source>
        <dbReference type="ARBA" id="ARBA00008857"/>
    </source>
</evidence>
<accession>A0A1U7J7R6</accession>
<proteinExistence type="inferred from homology"/>
<comment type="caution">
    <text evidence="5">The sequence shown here is derived from an EMBL/GenBank/DDBJ whole genome shotgun (WGS) entry which is preliminary data.</text>
</comment>
<dbReference type="GO" id="GO:0006310">
    <property type="term" value="P:DNA recombination"/>
    <property type="evidence" value="ECO:0007669"/>
    <property type="project" value="UniProtKB-KW"/>
</dbReference>
<dbReference type="Pfam" id="PF00589">
    <property type="entry name" value="Phage_integrase"/>
    <property type="match status" value="1"/>
</dbReference>
<dbReference type="OrthoDB" id="530235at2"/>
<dbReference type="InterPro" id="IPR011010">
    <property type="entry name" value="DNA_brk_join_enz"/>
</dbReference>
<dbReference type="SUPFAM" id="SSF56349">
    <property type="entry name" value="DNA breaking-rejoining enzymes"/>
    <property type="match status" value="1"/>
</dbReference>
<dbReference type="GO" id="GO:0003677">
    <property type="term" value="F:DNA binding"/>
    <property type="evidence" value="ECO:0007669"/>
    <property type="project" value="UniProtKB-KW"/>
</dbReference>
<name>A0A1U7J7R6_9CYAN</name>
<dbReference type="PROSITE" id="PS51898">
    <property type="entry name" value="TYR_RECOMBINASE"/>
    <property type="match status" value="1"/>
</dbReference>
<dbReference type="GO" id="GO:0015074">
    <property type="term" value="P:DNA integration"/>
    <property type="evidence" value="ECO:0007669"/>
    <property type="project" value="InterPro"/>
</dbReference>
<dbReference type="InterPro" id="IPR002104">
    <property type="entry name" value="Integrase_catalytic"/>
</dbReference>
<gene>
    <name evidence="5" type="ORF">NIES30_08045</name>
</gene>
<dbReference type="InterPro" id="IPR050090">
    <property type="entry name" value="Tyrosine_recombinase_XerCD"/>
</dbReference>
<keyword evidence="6" id="KW-1185">Reference proteome</keyword>
<dbReference type="EMBL" id="MRCG01000004">
    <property type="protein sequence ID" value="OKH49106.1"/>
    <property type="molecule type" value="Genomic_DNA"/>
</dbReference>
<evidence type="ECO:0000313" key="6">
    <source>
        <dbReference type="Proteomes" id="UP000185557"/>
    </source>
</evidence>
<comment type="similarity">
    <text evidence="1">Belongs to the 'phage' integrase family.</text>
</comment>
<organism evidence="5 6">
    <name type="scientific">Phormidium tenue NIES-30</name>
    <dbReference type="NCBI Taxonomy" id="549789"/>
    <lineage>
        <taxon>Bacteria</taxon>
        <taxon>Bacillati</taxon>
        <taxon>Cyanobacteriota</taxon>
        <taxon>Cyanophyceae</taxon>
        <taxon>Oscillatoriophycideae</taxon>
        <taxon>Oscillatoriales</taxon>
        <taxon>Oscillatoriaceae</taxon>
        <taxon>Phormidium</taxon>
    </lineage>
</organism>
<keyword evidence="3" id="KW-0233">DNA recombination</keyword>
<dbReference type="Gene3D" id="1.10.443.10">
    <property type="entry name" value="Intergrase catalytic core"/>
    <property type="match status" value="1"/>
</dbReference>
<evidence type="ECO:0000313" key="5">
    <source>
        <dbReference type="EMBL" id="OKH49106.1"/>
    </source>
</evidence>
<dbReference type="AlphaFoldDB" id="A0A1U7J7R6"/>
<reference evidence="5 6" key="1">
    <citation type="submission" date="2016-11" db="EMBL/GenBank/DDBJ databases">
        <title>Draft Genome Sequences of Nine Cyanobacterial Strains from Diverse Habitats.</title>
        <authorList>
            <person name="Zhu T."/>
            <person name="Hou S."/>
            <person name="Lu X."/>
            <person name="Hess W.R."/>
        </authorList>
    </citation>
    <scope>NUCLEOTIDE SEQUENCE [LARGE SCALE GENOMIC DNA]</scope>
    <source>
        <strain evidence="5 6">NIES-30</strain>
    </source>
</reference>
<dbReference type="RefSeq" id="WP_073607889.1">
    <property type="nucleotide sequence ID" value="NZ_MRCG01000004.1"/>
</dbReference>
<evidence type="ECO:0000256" key="2">
    <source>
        <dbReference type="ARBA" id="ARBA00023125"/>
    </source>
</evidence>